<keyword evidence="2" id="KW-0597">Phosphoprotein</keyword>
<keyword evidence="3" id="KW-0808">Transferase</keyword>
<keyword evidence="1" id="KW-0596">Phosphopantetheine</keyword>
<dbReference type="SUPFAM" id="SSF50129">
    <property type="entry name" value="GroES-like"/>
    <property type="match status" value="1"/>
</dbReference>
<feature type="active site" description="Proton acceptor; for dehydratase activity" evidence="6">
    <location>
        <position position="984"/>
    </location>
</feature>
<feature type="domain" description="Ketosynthase family 3 (KS3)" evidence="8">
    <location>
        <begin position="76"/>
        <end position="496"/>
    </location>
</feature>
<dbReference type="GO" id="GO:0006633">
    <property type="term" value="P:fatty acid biosynthetic process"/>
    <property type="evidence" value="ECO:0007669"/>
    <property type="project" value="TreeGrafter"/>
</dbReference>
<proteinExistence type="predicted"/>
<dbReference type="EMBL" id="KN847476">
    <property type="protein sequence ID" value="KIX08676.1"/>
    <property type="molecule type" value="Genomic_DNA"/>
</dbReference>
<evidence type="ECO:0000313" key="10">
    <source>
        <dbReference type="EMBL" id="KIX08676.1"/>
    </source>
</evidence>
<dbReference type="Pfam" id="PF08240">
    <property type="entry name" value="ADH_N"/>
    <property type="match status" value="1"/>
</dbReference>
<feature type="region of interest" description="Disordered" evidence="7">
    <location>
        <begin position="1915"/>
        <end position="1946"/>
    </location>
</feature>
<dbReference type="SMART" id="SM00827">
    <property type="entry name" value="PKS_AT"/>
    <property type="match status" value="1"/>
</dbReference>
<dbReference type="CDD" id="cd02440">
    <property type="entry name" value="AdoMet_MTases"/>
    <property type="match status" value="1"/>
</dbReference>
<dbReference type="PROSITE" id="PS52004">
    <property type="entry name" value="KS3_2"/>
    <property type="match status" value="1"/>
</dbReference>
<dbReference type="InterPro" id="IPR049552">
    <property type="entry name" value="PKS_DH_N"/>
</dbReference>
<dbReference type="SMART" id="SM00825">
    <property type="entry name" value="PKS_KS"/>
    <property type="match status" value="1"/>
</dbReference>
<gene>
    <name evidence="10" type="ORF">Z518_03333</name>
</gene>
<evidence type="ECO:0000256" key="6">
    <source>
        <dbReference type="PROSITE-ProRule" id="PRU01363"/>
    </source>
</evidence>
<dbReference type="InterPro" id="IPR032821">
    <property type="entry name" value="PKS_assoc"/>
</dbReference>
<name>A0A0D2IZ48_9EURO</name>
<dbReference type="RefSeq" id="XP_013275812.1">
    <property type="nucleotide sequence ID" value="XM_013420358.1"/>
</dbReference>
<dbReference type="SMART" id="SM00829">
    <property type="entry name" value="PKS_ER"/>
    <property type="match status" value="1"/>
</dbReference>
<dbReference type="HOGENOM" id="CLU_000022_31_1_1"/>
<dbReference type="Gene3D" id="3.90.180.10">
    <property type="entry name" value="Medium-chain alcohol dehydrogenases, catalytic domain"/>
    <property type="match status" value="1"/>
</dbReference>
<evidence type="ECO:0000259" key="8">
    <source>
        <dbReference type="PROSITE" id="PS52004"/>
    </source>
</evidence>
<reference evidence="10 11" key="1">
    <citation type="submission" date="2015-01" db="EMBL/GenBank/DDBJ databases">
        <title>The Genome Sequence of Rhinocladiella mackenzie CBS 650.93.</title>
        <authorList>
            <consortium name="The Broad Institute Genomics Platform"/>
            <person name="Cuomo C."/>
            <person name="de Hoog S."/>
            <person name="Gorbushina A."/>
            <person name="Stielow B."/>
            <person name="Teixiera M."/>
            <person name="Abouelleil A."/>
            <person name="Chapman S.B."/>
            <person name="Priest M."/>
            <person name="Young S.K."/>
            <person name="Wortman J."/>
            <person name="Nusbaum C."/>
            <person name="Birren B."/>
        </authorList>
    </citation>
    <scope>NUCLEOTIDE SEQUENCE [LARGE SCALE GENOMIC DNA]</scope>
    <source>
        <strain evidence="10 11">CBS 650.93</strain>
    </source>
</reference>
<feature type="compositionally biased region" description="Polar residues" evidence="7">
    <location>
        <begin position="16"/>
        <end position="27"/>
    </location>
</feature>
<dbReference type="Proteomes" id="UP000053617">
    <property type="component" value="Unassembled WGS sequence"/>
</dbReference>
<dbReference type="CDD" id="cd00833">
    <property type="entry name" value="PKS"/>
    <property type="match status" value="1"/>
</dbReference>
<dbReference type="Pfam" id="PF00109">
    <property type="entry name" value="ketoacyl-synt"/>
    <property type="match status" value="1"/>
</dbReference>
<dbReference type="SUPFAM" id="SSF53335">
    <property type="entry name" value="S-adenosyl-L-methionine-dependent methyltransferases"/>
    <property type="match status" value="1"/>
</dbReference>
<feature type="compositionally biased region" description="Basic and acidic residues" evidence="7">
    <location>
        <begin position="1934"/>
        <end position="1946"/>
    </location>
</feature>
<evidence type="ECO:0000256" key="2">
    <source>
        <dbReference type="ARBA" id="ARBA00022553"/>
    </source>
</evidence>
<dbReference type="InterPro" id="IPR013149">
    <property type="entry name" value="ADH-like_C"/>
</dbReference>
<dbReference type="InterPro" id="IPR014031">
    <property type="entry name" value="Ketoacyl_synth_C"/>
</dbReference>
<organism evidence="10 11">
    <name type="scientific">Rhinocladiella mackenziei CBS 650.93</name>
    <dbReference type="NCBI Taxonomy" id="1442369"/>
    <lineage>
        <taxon>Eukaryota</taxon>
        <taxon>Fungi</taxon>
        <taxon>Dikarya</taxon>
        <taxon>Ascomycota</taxon>
        <taxon>Pezizomycotina</taxon>
        <taxon>Eurotiomycetes</taxon>
        <taxon>Chaetothyriomycetidae</taxon>
        <taxon>Chaetothyriales</taxon>
        <taxon>Herpotrichiellaceae</taxon>
        <taxon>Rhinocladiella</taxon>
    </lineage>
</organism>
<dbReference type="InterPro" id="IPR016036">
    <property type="entry name" value="Malonyl_transacylase_ACP-bd"/>
</dbReference>
<dbReference type="Pfam" id="PF14765">
    <property type="entry name" value="PS-DH"/>
    <property type="match status" value="1"/>
</dbReference>
<evidence type="ECO:0000259" key="9">
    <source>
        <dbReference type="PROSITE" id="PS52019"/>
    </source>
</evidence>
<feature type="active site" description="Proton donor; for dehydratase activity" evidence="6">
    <location>
        <position position="1155"/>
    </location>
</feature>
<dbReference type="InterPro" id="IPR011032">
    <property type="entry name" value="GroES-like_sf"/>
</dbReference>
<dbReference type="OrthoDB" id="329835at2759"/>
<dbReference type="SUPFAM" id="SSF55048">
    <property type="entry name" value="Probable ACP-binding domain of malonyl-CoA ACP transacylase"/>
    <property type="match status" value="1"/>
</dbReference>
<feature type="region of interest" description="Disordered" evidence="7">
    <location>
        <begin position="577"/>
        <end position="621"/>
    </location>
</feature>
<dbReference type="InterPro" id="IPR013217">
    <property type="entry name" value="Methyltransf_12"/>
</dbReference>
<dbReference type="Gene3D" id="3.40.366.10">
    <property type="entry name" value="Malonyl-Coenzyme A Acyl Carrier Protein, domain 2"/>
    <property type="match status" value="1"/>
</dbReference>
<dbReference type="InterPro" id="IPR020807">
    <property type="entry name" value="PKS_DH"/>
</dbReference>
<dbReference type="InterPro" id="IPR042104">
    <property type="entry name" value="PKS_dehydratase_sf"/>
</dbReference>
<dbReference type="InterPro" id="IPR029063">
    <property type="entry name" value="SAM-dependent_MTases_sf"/>
</dbReference>
<feature type="region of interest" description="C-terminal hotdog fold" evidence="6">
    <location>
        <begin position="1093"/>
        <end position="1237"/>
    </location>
</feature>
<feature type="compositionally biased region" description="Low complexity" evidence="7">
    <location>
        <begin position="587"/>
        <end position="596"/>
    </location>
</feature>
<dbReference type="PROSITE" id="PS52019">
    <property type="entry name" value="PKS_MFAS_DH"/>
    <property type="match status" value="1"/>
</dbReference>
<keyword evidence="4" id="KW-0511">Multifunctional enzyme</keyword>
<dbReference type="VEuPathDB" id="FungiDB:Z518_03333"/>
<dbReference type="InterPro" id="IPR016035">
    <property type="entry name" value="Acyl_Trfase/lysoPLipase"/>
</dbReference>
<dbReference type="SMART" id="SM00826">
    <property type="entry name" value="PKS_DH"/>
    <property type="match status" value="1"/>
</dbReference>
<dbReference type="Pfam" id="PF08242">
    <property type="entry name" value="Methyltransf_12"/>
    <property type="match status" value="1"/>
</dbReference>
<evidence type="ECO:0000313" key="11">
    <source>
        <dbReference type="Proteomes" id="UP000053617"/>
    </source>
</evidence>
<dbReference type="InterPro" id="IPR014030">
    <property type="entry name" value="Ketoacyl_synth_N"/>
</dbReference>
<evidence type="ECO:0000256" key="5">
    <source>
        <dbReference type="ARBA" id="ARBA00023315"/>
    </source>
</evidence>
<dbReference type="InterPro" id="IPR020843">
    <property type="entry name" value="ER"/>
</dbReference>
<dbReference type="GO" id="GO:0016491">
    <property type="term" value="F:oxidoreductase activity"/>
    <property type="evidence" value="ECO:0007669"/>
    <property type="project" value="InterPro"/>
</dbReference>
<dbReference type="Pfam" id="PF02801">
    <property type="entry name" value="Ketoacyl-synt_C"/>
    <property type="match status" value="1"/>
</dbReference>
<dbReference type="GO" id="GO:0044550">
    <property type="term" value="P:secondary metabolite biosynthetic process"/>
    <property type="evidence" value="ECO:0007669"/>
    <property type="project" value="UniProtKB-ARBA"/>
</dbReference>
<dbReference type="Pfam" id="PF21089">
    <property type="entry name" value="PKS_DH_N"/>
    <property type="match status" value="1"/>
</dbReference>
<evidence type="ECO:0000256" key="7">
    <source>
        <dbReference type="SAM" id="MobiDB-lite"/>
    </source>
</evidence>
<dbReference type="InterPro" id="IPR049900">
    <property type="entry name" value="PKS_mFAS_DH"/>
</dbReference>
<dbReference type="Gene3D" id="3.10.129.110">
    <property type="entry name" value="Polyketide synthase dehydratase"/>
    <property type="match status" value="1"/>
</dbReference>
<dbReference type="InterPro" id="IPR050091">
    <property type="entry name" value="PKS_NRPS_Biosynth_Enz"/>
</dbReference>
<evidence type="ECO:0000256" key="3">
    <source>
        <dbReference type="ARBA" id="ARBA00022679"/>
    </source>
</evidence>
<dbReference type="CDD" id="cd05195">
    <property type="entry name" value="enoyl_red"/>
    <property type="match status" value="1"/>
</dbReference>
<feature type="region of interest" description="N-terminal hotdog fold" evidence="6">
    <location>
        <begin position="952"/>
        <end position="1081"/>
    </location>
</feature>
<dbReference type="InterPro" id="IPR036291">
    <property type="entry name" value="NAD(P)-bd_dom_sf"/>
</dbReference>
<dbReference type="Gene3D" id="3.40.50.150">
    <property type="entry name" value="Vaccinia Virus protein VP39"/>
    <property type="match status" value="1"/>
</dbReference>
<dbReference type="Gene3D" id="3.40.47.10">
    <property type="match status" value="1"/>
</dbReference>
<dbReference type="Pfam" id="PF00107">
    <property type="entry name" value="ADH_zinc_N"/>
    <property type="match status" value="1"/>
</dbReference>
<keyword evidence="11" id="KW-1185">Reference proteome</keyword>
<dbReference type="Pfam" id="PF16197">
    <property type="entry name" value="KAsynt_C_assoc"/>
    <property type="match status" value="1"/>
</dbReference>
<sequence length="1946" mass="211144">MIINSNNNGISMNGNASHDPTTTNGNASHDHITMKGNGHHTNGYHANGAISNGNGVHINGTNGKNGTHIDPNKGTFSPIAICGMACRLPGGIASPEQLWDFLMEGGDARSRVPESRFNIAAYYSATRKSGAANTEFGYFLDESVDLGALDTSLFSMPRGEVARLDPQQRLLLEVARESIDDAGEVGWKGSNIGVYVGTFSQDWYDAFNQEALKYGIYQATATHDFMMSERLSHEMDLRGPSMTIRTACSSALVGLNEACLAISRGDCNSAIVGGTSIIMAPGLMTAMAEQGVLSPDGSCKTFSANANGYARGEAIVSFYVKSLDAALCDGNPIRSVIAGTATNFDGKTPTLSMPNTVAQETLIRRAYKVAGIDDFGKTGFFECHGTGTSAGDLVETSAVASVFGDQGVHIGSIKPNLGHSEGASGLTSLLKAVLALQWGTIPPNIKSLPLNPKIPFEHVKLKVPQTPLPWPKDREQRVSINSFGVGGANAHVIVESAERYKPSRRAVEEVRSRSNEPQLLLYSANTAQSLNDIIQKHQTFLSNTSLDFADIAYTLANKREHLGHRAFLVATQNTFEPSTPMSSYKTGPPGSQGPPSVVMVFTGQDHQGPGQPSSEPGSAAPNWSLAEELVKPAKTSRVYEAEFAQPLCTAVQIALVDTPATLGVQPAAVVGHSSGEIGAAYAAGGLTAQEAIAIAFHRGATTKVQTQAGGMAAVGLGWDEAAEFLVPGVVRACDNSPSSVTLSGDADKLACVVDAVKQGGPGVPVTTLKAEKAYHSHHMEALGEDYEQAMVESGVVGSAPLIPFFSSVTGMRFGLKEDDKFGPKYWRSNLERSVLFRAAVSGILHCPEITNEVLLELGPHPALAGPLRQILTHNSSKAPYIATLMRNQHGVEAFLQALRKLYTMHVDIDFKTLMPHGSAVSDLPRYAWDHQRMHWYESRVSKEWRHREYPAHDLLGINVPESTELDPVWRDLLRVDNTPWLCDHKLHEGIVFPFAAYVSMAAEAARQVSGILDGVSLRHISVNVALLINEDTPTELVTSLRHHRLTDSLDSDWWEFNISSHNGHVWTKHCTGEVRAESAKSVPTPHPSPESLPRKVDMTKWYATLRRQGLNYGPLFTTLEEVRCSTGEAHTAFGSMRNNRWGDESQYHLHPVILDSYFQMLSIAHSNGVAHTYRRRIPASVEGLTLYRSAEDKLDLDATVVFTEDGLIGHGSCSARGNTILKATGVRVTLFDGPEGDDEANPMPITARCEWVPHIDFKNTAELIQEPQGLAEALPRLNELAQLAIALSQLLTRGIDVQDPSLAKYKAWLGQQSTSQINIDTLSQGLTTLVRNLKGTPAAHAAEAIMTVFNNIGSLLKGEETGFQILNAAADGNLEKLKAFLNYYDHSKYLQSLSHSKPNLRVLEIGAGLGDGTIEILKNLARPDGQILYSRYVFTDSAQAIINIAKERLKGVPNMEFATLDPSQDVAGQGFQGRRFDLVVAVNVLNASPSVRDSLRNVRALLAPEGRLLLQEPTPAQPWAKFVLGTMPSCWSHEQDDRAYEPFVSTKRWQEELQAAGFEDVEPVTSESEALVNSVIVARAVQQKTVPLWSNLLWVTRPSSIGSCDPKYGSVIGLARTLRSERSIDFAVWEVDDVNSPVGSKALLSVLQKFQARQHDEAALDPDYGERSESDSSDEAALTITQQGRMDTLRWAASSAVDPKDNEVEVEVHATGLNFRDVLVAMGIIERNRPTFGYEAAGIVRRVGKNVTKLRIGDRAAFMGMETFSTVVTAPDMLYEKLPDNMSFAEGASMPLAFTTSIYCLITVGRLSKGQSILIHSGCGGVGLAAIQIAQMLGAEIFTTVSSEEKTRYLNETYGIPRNRIFNSRSTSFVDDVMRETNGRGVDLALNSLSAEQLHATWSCIGKWGTMVEIGSPGSREARYDPVPGEPELLLRGPRPDESREATHGC</sequence>
<dbReference type="STRING" id="1442369.A0A0D2IZ48"/>
<evidence type="ECO:0000256" key="4">
    <source>
        <dbReference type="ARBA" id="ARBA00023268"/>
    </source>
</evidence>
<feature type="domain" description="PKS/mFAS DH" evidence="9">
    <location>
        <begin position="952"/>
        <end position="1237"/>
    </location>
</feature>
<feature type="compositionally biased region" description="Low complexity" evidence="7">
    <location>
        <begin position="1"/>
        <end position="15"/>
    </location>
</feature>
<accession>A0A0D2IZ48</accession>
<evidence type="ECO:0008006" key="12">
    <source>
        <dbReference type="Google" id="ProtNLM"/>
    </source>
</evidence>
<dbReference type="SUPFAM" id="SSF53901">
    <property type="entry name" value="Thiolase-like"/>
    <property type="match status" value="1"/>
</dbReference>
<evidence type="ECO:0000256" key="1">
    <source>
        <dbReference type="ARBA" id="ARBA00022450"/>
    </source>
</evidence>
<feature type="region of interest" description="Disordered" evidence="7">
    <location>
        <begin position="1"/>
        <end position="39"/>
    </location>
</feature>
<dbReference type="SUPFAM" id="SSF51735">
    <property type="entry name" value="NAD(P)-binding Rossmann-fold domains"/>
    <property type="match status" value="1"/>
</dbReference>
<dbReference type="InterPro" id="IPR016039">
    <property type="entry name" value="Thiolase-like"/>
</dbReference>
<dbReference type="SUPFAM" id="SSF52151">
    <property type="entry name" value="FabD/lysophospholipase-like"/>
    <property type="match status" value="1"/>
</dbReference>
<dbReference type="Pfam" id="PF00698">
    <property type="entry name" value="Acyl_transf_1"/>
    <property type="match status" value="1"/>
</dbReference>
<dbReference type="InterPro" id="IPR001227">
    <property type="entry name" value="Ac_transferase_dom_sf"/>
</dbReference>
<dbReference type="GeneID" id="25291404"/>
<dbReference type="PANTHER" id="PTHR43775:SF28">
    <property type="entry name" value="SYNTHASE, PUTATIVE-RELATED"/>
    <property type="match status" value="1"/>
</dbReference>
<protein>
    <recommendedName>
        <fullName evidence="12">Carrier domain-containing protein</fullName>
    </recommendedName>
</protein>
<dbReference type="InterPro" id="IPR020841">
    <property type="entry name" value="PKS_Beta-ketoAc_synthase_dom"/>
</dbReference>
<dbReference type="PANTHER" id="PTHR43775">
    <property type="entry name" value="FATTY ACID SYNTHASE"/>
    <property type="match status" value="1"/>
</dbReference>
<dbReference type="InterPro" id="IPR014043">
    <property type="entry name" value="Acyl_transferase_dom"/>
</dbReference>
<dbReference type="InterPro" id="IPR013154">
    <property type="entry name" value="ADH-like_N"/>
</dbReference>
<keyword evidence="5" id="KW-0012">Acyltransferase</keyword>
<dbReference type="InterPro" id="IPR049551">
    <property type="entry name" value="PKS_DH_C"/>
</dbReference>
<dbReference type="GO" id="GO:0004312">
    <property type="term" value="F:fatty acid synthase activity"/>
    <property type="evidence" value="ECO:0007669"/>
    <property type="project" value="TreeGrafter"/>
</dbReference>